<dbReference type="NCBIfam" id="NF005559">
    <property type="entry name" value="PRK07231.1"/>
    <property type="match status" value="1"/>
</dbReference>
<evidence type="ECO:0000259" key="3">
    <source>
        <dbReference type="SMART" id="SM00822"/>
    </source>
</evidence>
<evidence type="ECO:0000256" key="2">
    <source>
        <dbReference type="ARBA" id="ARBA00023002"/>
    </source>
</evidence>
<dbReference type="SUPFAM" id="SSF51735">
    <property type="entry name" value="NAD(P)-binding Rossmann-fold domains"/>
    <property type="match status" value="1"/>
</dbReference>
<evidence type="ECO:0000256" key="1">
    <source>
        <dbReference type="ARBA" id="ARBA00006484"/>
    </source>
</evidence>
<protein>
    <submittedName>
        <fullName evidence="4">SDR family oxidoreductase</fullName>
    </submittedName>
</protein>
<dbReference type="Proteomes" id="UP001212803">
    <property type="component" value="Chromosome"/>
</dbReference>
<dbReference type="PRINTS" id="PR00080">
    <property type="entry name" value="SDRFAMILY"/>
</dbReference>
<dbReference type="PROSITE" id="PS00061">
    <property type="entry name" value="ADH_SHORT"/>
    <property type="match status" value="1"/>
</dbReference>
<organism evidence="4 5">
    <name type="scientific">Tepidiforma flava</name>
    <dbReference type="NCBI Taxonomy" id="3004094"/>
    <lineage>
        <taxon>Bacteria</taxon>
        <taxon>Bacillati</taxon>
        <taxon>Chloroflexota</taxon>
        <taxon>Tepidiformia</taxon>
        <taxon>Tepidiformales</taxon>
        <taxon>Tepidiformaceae</taxon>
        <taxon>Tepidiforma</taxon>
    </lineage>
</organism>
<dbReference type="InterPro" id="IPR002347">
    <property type="entry name" value="SDR_fam"/>
</dbReference>
<dbReference type="PRINTS" id="PR00081">
    <property type="entry name" value="GDHRDH"/>
</dbReference>
<dbReference type="PANTHER" id="PTHR42760">
    <property type="entry name" value="SHORT-CHAIN DEHYDROGENASES/REDUCTASES FAMILY MEMBER"/>
    <property type="match status" value="1"/>
</dbReference>
<dbReference type="Pfam" id="PF13561">
    <property type="entry name" value="adh_short_C2"/>
    <property type="match status" value="1"/>
</dbReference>
<dbReference type="InterPro" id="IPR057326">
    <property type="entry name" value="KR_dom"/>
</dbReference>
<dbReference type="RefSeq" id="WP_270057555.1">
    <property type="nucleotide sequence ID" value="NZ_CP115149.1"/>
</dbReference>
<proteinExistence type="inferred from homology"/>
<feature type="domain" description="Ketoreductase" evidence="3">
    <location>
        <begin position="9"/>
        <end position="190"/>
    </location>
</feature>
<comment type="similarity">
    <text evidence="1">Belongs to the short-chain dehydrogenases/reductases (SDR) family.</text>
</comment>
<reference evidence="4 5" key="1">
    <citation type="journal article" date="2023" name="ISME J.">
        <title>Thermophilic Dehalococcoidia with unusual traits shed light on an unexpected past.</title>
        <authorList>
            <person name="Palmer M."/>
            <person name="Covington J.K."/>
            <person name="Zhou E.M."/>
            <person name="Thomas S.C."/>
            <person name="Habib N."/>
            <person name="Seymour C.O."/>
            <person name="Lai D."/>
            <person name="Johnston J."/>
            <person name="Hashimi A."/>
            <person name="Jiao J.Y."/>
            <person name="Muok A.R."/>
            <person name="Liu L."/>
            <person name="Xian W.D."/>
            <person name="Zhi X.Y."/>
            <person name="Li M.M."/>
            <person name="Silva L.P."/>
            <person name="Bowen B.P."/>
            <person name="Louie K."/>
            <person name="Briegel A."/>
            <person name="Pett-Ridge J."/>
            <person name="Weber P.K."/>
            <person name="Tocheva E.I."/>
            <person name="Woyke T."/>
            <person name="Northen T.R."/>
            <person name="Mayali X."/>
            <person name="Li W.J."/>
            <person name="Hedlund B.P."/>
        </authorList>
    </citation>
    <scope>NUCLEOTIDE SEQUENCE [LARGE SCALE GENOMIC DNA]</scope>
    <source>
        <strain evidence="4 5">YIM 72310</strain>
    </source>
</reference>
<keyword evidence="5" id="KW-1185">Reference proteome</keyword>
<keyword evidence="2" id="KW-0560">Oxidoreductase</keyword>
<dbReference type="SMART" id="SM00822">
    <property type="entry name" value="PKS_KR"/>
    <property type="match status" value="1"/>
</dbReference>
<dbReference type="InterPro" id="IPR036291">
    <property type="entry name" value="NAD(P)-bd_dom_sf"/>
</dbReference>
<dbReference type="Gene3D" id="3.40.50.720">
    <property type="entry name" value="NAD(P)-binding Rossmann-like Domain"/>
    <property type="match status" value="1"/>
</dbReference>
<dbReference type="PANTHER" id="PTHR42760:SF133">
    <property type="entry name" value="3-OXOACYL-[ACYL-CARRIER-PROTEIN] REDUCTASE"/>
    <property type="match status" value="1"/>
</dbReference>
<dbReference type="CDD" id="cd05233">
    <property type="entry name" value="SDR_c"/>
    <property type="match status" value="1"/>
</dbReference>
<name>A0ABY7M935_9CHLR</name>
<evidence type="ECO:0000313" key="4">
    <source>
        <dbReference type="EMBL" id="WBL37041.1"/>
    </source>
</evidence>
<sequence>MERFSLEGKTALITGGSRGIGYGIARAFIEAGARVVIAARSEGPLQEAAASLGVNCIGLRCDVGDPEDVAALIERAWALGPLDVLVNNAGISPYYKRVEAVSVAEFDQVMQVNLRGAYFASVEAAKRMFAAGRGGCIINVSSVAGIVPLERQGVYAAAKAGLHQLTKVMALEWADRGVRVNAIAPGWVETDLVDELFASRHGERLRADIPMGRLATPDDVAGAAVWLASEAASYVTGSIVVIDGGRQLR</sequence>
<gene>
    <name evidence="4" type="ORF">O0235_05605</name>
</gene>
<dbReference type="InterPro" id="IPR020904">
    <property type="entry name" value="Sc_DH/Rdtase_CS"/>
</dbReference>
<accession>A0ABY7M935</accession>
<dbReference type="EMBL" id="CP115149">
    <property type="protein sequence ID" value="WBL37041.1"/>
    <property type="molecule type" value="Genomic_DNA"/>
</dbReference>
<evidence type="ECO:0000313" key="5">
    <source>
        <dbReference type="Proteomes" id="UP001212803"/>
    </source>
</evidence>